<feature type="transmembrane region" description="Helical" evidence="2">
    <location>
        <begin position="240"/>
        <end position="260"/>
    </location>
</feature>
<feature type="transmembrane region" description="Helical" evidence="2">
    <location>
        <begin position="319"/>
        <end position="346"/>
    </location>
</feature>
<evidence type="ECO:0000313" key="5">
    <source>
        <dbReference type="Proteomes" id="UP000095284"/>
    </source>
</evidence>
<dbReference type="InterPro" id="IPR000010">
    <property type="entry name" value="Cystatin_dom"/>
</dbReference>
<dbReference type="PANTHER" id="PTHR22943">
    <property type="entry name" value="7-TRANSMEMBRANE DOMAIN RECEPTOR C.ELEGANS"/>
    <property type="match status" value="1"/>
</dbReference>
<dbReference type="Pfam" id="PF10326">
    <property type="entry name" value="7TM_GPCR_Str"/>
    <property type="match status" value="1"/>
</dbReference>
<keyword evidence="2" id="KW-0812">Transmembrane</keyword>
<organism evidence="5 6">
    <name type="scientific">Bursaphelenchus xylophilus</name>
    <name type="common">Pinewood nematode worm</name>
    <name type="synonym">Aphelenchoides xylophilus</name>
    <dbReference type="NCBI Taxonomy" id="6326"/>
    <lineage>
        <taxon>Eukaryota</taxon>
        <taxon>Metazoa</taxon>
        <taxon>Ecdysozoa</taxon>
        <taxon>Nematoda</taxon>
        <taxon>Chromadorea</taxon>
        <taxon>Rhabditida</taxon>
        <taxon>Tylenchina</taxon>
        <taxon>Tylenchomorpha</taxon>
        <taxon>Aphelenchoidea</taxon>
        <taxon>Aphelenchoididae</taxon>
        <taxon>Bursaphelenchus</taxon>
    </lineage>
</organism>
<reference evidence="6" key="1">
    <citation type="submission" date="2016-11" db="UniProtKB">
        <authorList>
            <consortium name="WormBaseParasite"/>
        </authorList>
    </citation>
    <scope>IDENTIFICATION</scope>
</reference>
<dbReference type="WBParaSite" id="BXY_1530300.1">
    <property type="protein sequence ID" value="BXY_1530300.1"/>
    <property type="gene ID" value="BXY_1530300"/>
</dbReference>
<dbReference type="CDD" id="cd00042">
    <property type="entry name" value="CY"/>
    <property type="match status" value="1"/>
</dbReference>
<dbReference type="Pfam" id="PF00031">
    <property type="entry name" value="Cystatin"/>
    <property type="match status" value="1"/>
</dbReference>
<dbReference type="GO" id="GO:0004869">
    <property type="term" value="F:cysteine-type endopeptidase inhibitor activity"/>
    <property type="evidence" value="ECO:0007669"/>
    <property type="project" value="InterPro"/>
</dbReference>
<evidence type="ECO:0000259" key="4">
    <source>
        <dbReference type="Pfam" id="PF00031"/>
    </source>
</evidence>
<accession>A0A1I7SQJ1</accession>
<evidence type="ECO:0000256" key="1">
    <source>
        <dbReference type="ARBA" id="ARBA00009403"/>
    </source>
</evidence>
<name>A0A1I7SQJ1_BURXY</name>
<dbReference type="SUPFAM" id="SSF81321">
    <property type="entry name" value="Family A G protein-coupled receptor-like"/>
    <property type="match status" value="1"/>
</dbReference>
<evidence type="ECO:0000313" key="6">
    <source>
        <dbReference type="WBParaSite" id="BXY_1530300.1"/>
    </source>
</evidence>
<dbReference type="InterPro" id="IPR018073">
    <property type="entry name" value="Prot_inh_cystat_CS"/>
</dbReference>
<feature type="signal peptide" evidence="3">
    <location>
        <begin position="1"/>
        <end position="20"/>
    </location>
</feature>
<dbReference type="InterPro" id="IPR019428">
    <property type="entry name" value="7TM_GPCR_serpentine_rcpt_Str"/>
</dbReference>
<dbReference type="SUPFAM" id="SSF54403">
    <property type="entry name" value="Cystatin/monellin"/>
    <property type="match status" value="1"/>
</dbReference>
<feature type="domain" description="Cystatin" evidence="4">
    <location>
        <begin position="29"/>
        <end position="93"/>
    </location>
</feature>
<dbReference type="eggNOG" id="ENOG502SZQJ">
    <property type="taxonomic scope" value="Eukaryota"/>
</dbReference>
<keyword evidence="2" id="KW-0472">Membrane</keyword>
<protein>
    <submittedName>
        <fullName evidence="6">Cystatin domain-containing protein</fullName>
    </submittedName>
</protein>
<dbReference type="Proteomes" id="UP000095284">
    <property type="component" value="Unplaced"/>
</dbReference>
<dbReference type="Gene3D" id="3.10.450.10">
    <property type="match status" value="1"/>
</dbReference>
<keyword evidence="3" id="KW-0732">Signal</keyword>
<feature type="chain" id="PRO_5009306432" evidence="3">
    <location>
        <begin position="21"/>
        <end position="387"/>
    </location>
</feature>
<proteinExistence type="inferred from homology"/>
<dbReference type="PROSITE" id="PS00287">
    <property type="entry name" value="CYSTATIN"/>
    <property type="match status" value="1"/>
</dbReference>
<evidence type="ECO:0000256" key="3">
    <source>
        <dbReference type="SAM" id="SignalP"/>
    </source>
</evidence>
<dbReference type="PANTHER" id="PTHR22943:SF248">
    <property type="entry name" value="SEVEN TM RECEPTOR"/>
    <property type="match status" value="1"/>
</dbReference>
<feature type="transmembrane region" description="Helical" evidence="2">
    <location>
        <begin position="178"/>
        <end position="198"/>
    </location>
</feature>
<feature type="transmembrane region" description="Helical" evidence="2">
    <location>
        <begin position="285"/>
        <end position="307"/>
    </location>
</feature>
<feature type="transmembrane region" description="Helical" evidence="2">
    <location>
        <begin position="148"/>
        <end position="166"/>
    </location>
</feature>
<sequence length="387" mass="43303">MLVKATVLFVILLCIQHSLSKKTTLAPFGGWSNVSVNDPEVQKLAKEAVDIFGRQKTHGKVNLTLDRVRSAQRQIVAGNNYKIHLEAYHQILPDPLFLYDKVFVDPKGKASHTVIRETLVYVDRKVYDVIRNPLLANSPAAATFAFEVQMYFIFLSVIVIPIQYMYRYKVVTSPTTSLSVVLWPLLISATYLAIHMSFLPYTFQVPSEKYDKILEDGGAGKYVGVPYFVGDADVMKWLNLHLLDCVMMITVSYAVTYIYYRKTQKYLRRYEKSVSPSTLKAQRQVGMVLALQAIYPLIVLGVPSLIGNLAPILGLNSTALGNVLICTVHTTPVLNALAVIVLVPAYRRATVSILRGILLCRPSEFKRSATVHASSYTDTHRQSTIAI</sequence>
<comment type="similarity">
    <text evidence="1">Belongs to the cystatin family.</text>
</comment>
<keyword evidence="2" id="KW-1133">Transmembrane helix</keyword>
<dbReference type="AlphaFoldDB" id="A0A1I7SQJ1"/>
<dbReference type="InterPro" id="IPR046350">
    <property type="entry name" value="Cystatin_sf"/>
</dbReference>
<evidence type="ECO:0000256" key="2">
    <source>
        <dbReference type="SAM" id="Phobius"/>
    </source>
</evidence>